<reference evidence="2 3" key="1">
    <citation type="submission" date="2019-02" db="EMBL/GenBank/DDBJ databases">
        <title>Deep-cultivation of Planctomycetes and their phenomic and genomic characterization uncovers novel biology.</title>
        <authorList>
            <person name="Wiegand S."/>
            <person name="Jogler M."/>
            <person name="Boedeker C."/>
            <person name="Pinto D."/>
            <person name="Vollmers J."/>
            <person name="Rivas-Marin E."/>
            <person name="Kohn T."/>
            <person name="Peeters S.H."/>
            <person name="Heuer A."/>
            <person name="Rast P."/>
            <person name="Oberbeckmann S."/>
            <person name="Bunk B."/>
            <person name="Jeske O."/>
            <person name="Meyerdierks A."/>
            <person name="Storesund J.E."/>
            <person name="Kallscheuer N."/>
            <person name="Luecker S."/>
            <person name="Lage O.M."/>
            <person name="Pohl T."/>
            <person name="Merkel B.J."/>
            <person name="Hornburger P."/>
            <person name="Mueller R.-W."/>
            <person name="Bruemmer F."/>
            <person name="Labrenz M."/>
            <person name="Spormann A.M."/>
            <person name="Op den Camp H."/>
            <person name="Overmann J."/>
            <person name="Amann R."/>
            <person name="Jetten M.S.M."/>
            <person name="Mascher T."/>
            <person name="Medema M.H."/>
            <person name="Devos D.P."/>
            <person name="Kaster A.-K."/>
            <person name="Ovreas L."/>
            <person name="Rohde M."/>
            <person name="Galperin M.Y."/>
            <person name="Jogler C."/>
        </authorList>
    </citation>
    <scope>NUCLEOTIDE SEQUENCE [LARGE SCALE GENOMIC DNA]</scope>
    <source>
        <strain evidence="2 3">Spa11</strain>
    </source>
</reference>
<gene>
    <name evidence="2" type="ORF">Spa11_29940</name>
</gene>
<proteinExistence type="predicted"/>
<evidence type="ECO:0000313" key="3">
    <source>
        <dbReference type="Proteomes" id="UP000316426"/>
    </source>
</evidence>
<evidence type="ECO:0000256" key="1">
    <source>
        <dbReference type="SAM" id="MobiDB-lite"/>
    </source>
</evidence>
<evidence type="ECO:0000313" key="2">
    <source>
        <dbReference type="EMBL" id="QDV74786.1"/>
    </source>
</evidence>
<feature type="region of interest" description="Disordered" evidence="1">
    <location>
        <begin position="62"/>
        <end position="81"/>
    </location>
</feature>
<keyword evidence="3" id="KW-1185">Reference proteome</keyword>
<name>A0A518KAG9_9BACT</name>
<organism evidence="2 3">
    <name type="scientific">Botrimarina mediterranea</name>
    <dbReference type="NCBI Taxonomy" id="2528022"/>
    <lineage>
        <taxon>Bacteria</taxon>
        <taxon>Pseudomonadati</taxon>
        <taxon>Planctomycetota</taxon>
        <taxon>Planctomycetia</taxon>
        <taxon>Pirellulales</taxon>
        <taxon>Lacipirellulaceae</taxon>
        <taxon>Botrimarina</taxon>
    </lineage>
</organism>
<protein>
    <submittedName>
        <fullName evidence="2">Uncharacterized protein</fullName>
    </submittedName>
</protein>
<dbReference type="EMBL" id="CP036349">
    <property type="protein sequence ID" value="QDV74786.1"/>
    <property type="molecule type" value="Genomic_DNA"/>
</dbReference>
<dbReference type="Proteomes" id="UP000316426">
    <property type="component" value="Chromosome"/>
</dbReference>
<dbReference type="AlphaFoldDB" id="A0A518KAG9"/>
<sequence>MPVISVSHECFETAARLATIRAAQAGWRLAGIWREGLAAPVEAGPTQHVSVAEPVAVREVGAARPMSPTVESDTDSAPGRY</sequence>
<dbReference type="KEGG" id="bmei:Spa11_29940"/>
<accession>A0A518KAG9</accession>